<evidence type="ECO:0000313" key="1">
    <source>
        <dbReference type="EMBL" id="QHT26766.1"/>
    </source>
</evidence>
<accession>A0A6C0EC73</accession>
<dbReference type="InterPro" id="IPR003607">
    <property type="entry name" value="HD/PDEase_dom"/>
</dbReference>
<dbReference type="EMBL" id="MN739801">
    <property type="protein sequence ID" value="QHT26766.1"/>
    <property type="molecule type" value="Genomic_DNA"/>
</dbReference>
<reference evidence="1" key="1">
    <citation type="journal article" date="2020" name="Nature">
        <title>Giant virus diversity and host interactions through global metagenomics.</title>
        <authorList>
            <person name="Schulz F."/>
            <person name="Roux S."/>
            <person name="Paez-Espino D."/>
            <person name="Jungbluth S."/>
            <person name="Walsh D.A."/>
            <person name="Denef V.J."/>
            <person name="McMahon K.D."/>
            <person name="Konstantinidis K.T."/>
            <person name="Eloe-Fadrosh E.A."/>
            <person name="Kyrpides N.C."/>
            <person name="Woyke T."/>
        </authorList>
    </citation>
    <scope>NUCLEOTIDE SEQUENCE</scope>
    <source>
        <strain evidence="1">GVMAG-M-3300023179-2</strain>
    </source>
</reference>
<proteinExistence type="predicted"/>
<sequence length="399" mass="46840">MQNSEIWYYKYLKYKKKYKLLLIQSDFKKIKKPKLLKHILSKYPHIKKIINLISDTDTNLSDHNITLKTFILLKQNLKSYLSMPWDSDKNQLITVEDYYKQINYTFSGKIPIKLENLESIICTKNHMHKLCQSHGGNVFEHSQWSSLHVCLWFGIELELVKNMDKFIDIAIIAAFFHDLGKAGDCYFNVYDNKKYDDGNESKHPQISADLISGKKLYIIDCVENIKSRINISNIIKKLFKLNDYQIKIISFIAYMHWEFGKLNINVESKTNNDKIENYVKEFIIGFKLYINDSIISCNDSKSCITSSTIELIKINLKLINQYLILKDYIDIISLLKLCILISCADIASGTNKRLTNNFPDDYLSKLKYLSSDPWVKFNMDTNYKLYSQNLINYFQTNIQ</sequence>
<dbReference type="AlphaFoldDB" id="A0A6C0EC73"/>
<name>A0A6C0EC73_9ZZZZ</name>
<evidence type="ECO:0008006" key="2">
    <source>
        <dbReference type="Google" id="ProtNLM"/>
    </source>
</evidence>
<dbReference type="CDD" id="cd00077">
    <property type="entry name" value="HDc"/>
    <property type="match status" value="1"/>
</dbReference>
<organism evidence="1">
    <name type="scientific">viral metagenome</name>
    <dbReference type="NCBI Taxonomy" id="1070528"/>
    <lineage>
        <taxon>unclassified sequences</taxon>
        <taxon>metagenomes</taxon>
        <taxon>organismal metagenomes</taxon>
    </lineage>
</organism>
<protein>
    <recommendedName>
        <fullName evidence="2">HD/PDEase domain-containing protein</fullName>
    </recommendedName>
</protein>
<dbReference type="SUPFAM" id="SSF109604">
    <property type="entry name" value="HD-domain/PDEase-like"/>
    <property type="match status" value="1"/>
</dbReference>